<evidence type="ECO:0000256" key="1">
    <source>
        <dbReference type="ARBA" id="ARBA00023157"/>
    </source>
</evidence>
<evidence type="ECO:0000259" key="4">
    <source>
        <dbReference type="PROSITE" id="PS50923"/>
    </source>
</evidence>
<comment type="caution">
    <text evidence="2">Lacks conserved residue(s) required for the propagation of feature annotation.</text>
</comment>
<dbReference type="EMBL" id="JBJQND010000018">
    <property type="protein sequence ID" value="KAL3835915.1"/>
    <property type="molecule type" value="Genomic_DNA"/>
</dbReference>
<dbReference type="Gene3D" id="2.10.70.10">
    <property type="entry name" value="Complement Module, domain 1"/>
    <property type="match status" value="1"/>
</dbReference>
<proteinExistence type="predicted"/>
<comment type="caution">
    <text evidence="5">The sequence shown here is derived from an EMBL/GenBank/DDBJ whole genome shotgun (WGS) entry which is preliminary data.</text>
</comment>
<accession>A0ABD3THL7</accession>
<feature type="chain" id="PRO_5044822320" description="Sushi domain-containing protein" evidence="3">
    <location>
        <begin position="23"/>
        <end position="395"/>
    </location>
</feature>
<dbReference type="PROSITE" id="PS50923">
    <property type="entry name" value="SUSHI"/>
    <property type="match status" value="1"/>
</dbReference>
<dbReference type="InterPro" id="IPR000436">
    <property type="entry name" value="Sushi_SCR_CCP_dom"/>
</dbReference>
<dbReference type="AlphaFoldDB" id="A0ABD3THL7"/>
<evidence type="ECO:0000313" key="6">
    <source>
        <dbReference type="Proteomes" id="UP001634394"/>
    </source>
</evidence>
<name>A0ABD3THL7_SINWO</name>
<protein>
    <recommendedName>
        <fullName evidence="4">Sushi domain-containing protein</fullName>
    </recommendedName>
</protein>
<evidence type="ECO:0000256" key="3">
    <source>
        <dbReference type="SAM" id="SignalP"/>
    </source>
</evidence>
<keyword evidence="6" id="KW-1185">Reference proteome</keyword>
<gene>
    <name evidence="5" type="ORF">ACJMK2_021376</name>
</gene>
<evidence type="ECO:0000256" key="2">
    <source>
        <dbReference type="PROSITE-ProRule" id="PRU00302"/>
    </source>
</evidence>
<feature type="signal peptide" evidence="3">
    <location>
        <begin position="1"/>
        <end position="22"/>
    </location>
</feature>
<dbReference type="CDD" id="cd00033">
    <property type="entry name" value="CCP"/>
    <property type="match status" value="1"/>
</dbReference>
<dbReference type="SUPFAM" id="SSF57535">
    <property type="entry name" value="Complement control module/SCR domain"/>
    <property type="match status" value="1"/>
</dbReference>
<evidence type="ECO:0000313" key="5">
    <source>
        <dbReference type="EMBL" id="KAL3835915.1"/>
    </source>
</evidence>
<reference evidence="5 6" key="1">
    <citation type="submission" date="2024-11" db="EMBL/GenBank/DDBJ databases">
        <title>Chromosome-level genome assembly of the freshwater bivalve Anodonta woodiana.</title>
        <authorList>
            <person name="Chen X."/>
        </authorList>
    </citation>
    <scope>NUCLEOTIDE SEQUENCE [LARGE SCALE GENOMIC DNA]</scope>
    <source>
        <strain evidence="5">MN2024</strain>
        <tissue evidence="5">Gills</tissue>
    </source>
</reference>
<sequence>MWIVFIFYTSFSTSILVNTVRGNEACPKFIPGPLRLGNLEFGIHMKTSCFRSLYGISITECATECLLRKSRCKSVNYWRISLKCQLCQNMTGGDNMGPSNGGVHSDISTWSQSFASSCSEKNCGYLERCMPNRAADPSNKNVCDVSECPLPEIKPGTAIEQETGVGVTLRYTCINQRLKYTGNPFITCQSGGNWTGSDFACDPYELVFQITPGVGGDVYEAWMHGGSFTTNSDKNCQTLGKNPSCKFHFRSSILDRWSVEVKPKVKVGIYKTGQEVHNITFKAVGSDLESWFSRPNVLNTTYTGILRTDNFNFFSVIGITNANHLRRFYISKSFNDCPGDFGWMMVIVKSDTYPCEYDHHDSLPAIIYVDKQEGGLIKSEWKLADALGIFIYHEL</sequence>
<dbReference type="InterPro" id="IPR035976">
    <property type="entry name" value="Sushi/SCR/CCP_sf"/>
</dbReference>
<keyword evidence="3" id="KW-0732">Signal</keyword>
<dbReference type="Proteomes" id="UP001634394">
    <property type="component" value="Unassembled WGS sequence"/>
</dbReference>
<dbReference type="SUPFAM" id="SSF57414">
    <property type="entry name" value="Hairpin loop containing domain-like"/>
    <property type="match status" value="1"/>
</dbReference>
<feature type="domain" description="Sushi" evidence="4">
    <location>
        <begin position="146"/>
        <end position="203"/>
    </location>
</feature>
<organism evidence="5 6">
    <name type="scientific">Sinanodonta woodiana</name>
    <name type="common">Chinese pond mussel</name>
    <name type="synonym">Anodonta woodiana</name>
    <dbReference type="NCBI Taxonomy" id="1069815"/>
    <lineage>
        <taxon>Eukaryota</taxon>
        <taxon>Metazoa</taxon>
        <taxon>Spiralia</taxon>
        <taxon>Lophotrochozoa</taxon>
        <taxon>Mollusca</taxon>
        <taxon>Bivalvia</taxon>
        <taxon>Autobranchia</taxon>
        <taxon>Heteroconchia</taxon>
        <taxon>Palaeoheterodonta</taxon>
        <taxon>Unionida</taxon>
        <taxon>Unionoidea</taxon>
        <taxon>Unionidae</taxon>
        <taxon>Unioninae</taxon>
        <taxon>Sinanodonta</taxon>
    </lineage>
</organism>
<keyword evidence="2" id="KW-0768">Sushi</keyword>
<keyword evidence="1" id="KW-1015">Disulfide bond</keyword>